<keyword evidence="3" id="KW-0813">Transport</keyword>
<dbReference type="InterPro" id="IPR012621">
    <property type="entry name" value="Tom7"/>
</dbReference>
<dbReference type="PANTHER" id="PTHR34944:SF2">
    <property type="entry name" value="MITOCHONDRIAL IMPORT RECEPTOR SUBUNIT TOM7"/>
    <property type="match status" value="1"/>
</dbReference>
<protein>
    <recommendedName>
        <fullName evidence="12">Mitochondrial import receptor subunit TOM7-1</fullName>
    </recommendedName>
</protein>
<comment type="caution">
    <text evidence="10">The sequence shown here is derived from an EMBL/GenBank/DDBJ whole genome shotgun (WGS) entry which is preliminary data.</text>
</comment>
<evidence type="ECO:0000256" key="4">
    <source>
        <dbReference type="ARBA" id="ARBA00022692"/>
    </source>
</evidence>
<comment type="similarity">
    <text evidence="2">Belongs to the Tom7 family.</text>
</comment>
<sequence length="158" mass="17793">MDHWECVKEFKEKGHADAVPHIVCFEIDHIYTKYEPEADSEAKAEKACNLYTSLGSLIKKNANKHSESHRYKPLYASAQIDKQISTASRISLNSKGKTPAKPSKGSEEHLVVQSFKEWSMWALKKAKVVTHYGFIPLVIIIGMNSEPKPQLSQLLSPV</sequence>
<keyword evidence="5" id="KW-1000">Mitochondrion outer membrane</keyword>
<keyword evidence="6" id="KW-0653">Protein transport</keyword>
<proteinExistence type="inferred from homology"/>
<evidence type="ECO:0000256" key="5">
    <source>
        <dbReference type="ARBA" id="ARBA00022787"/>
    </source>
</evidence>
<evidence type="ECO:0000256" key="3">
    <source>
        <dbReference type="ARBA" id="ARBA00022448"/>
    </source>
</evidence>
<keyword evidence="8" id="KW-0496">Mitochondrion</keyword>
<dbReference type="Proteomes" id="UP000290289">
    <property type="component" value="Chromosome 14"/>
</dbReference>
<dbReference type="GO" id="GO:0005742">
    <property type="term" value="C:mitochondrial outer membrane translocase complex"/>
    <property type="evidence" value="ECO:0007669"/>
    <property type="project" value="InterPro"/>
</dbReference>
<dbReference type="EMBL" id="RDQH01000340">
    <property type="protein sequence ID" value="RXH77508.1"/>
    <property type="molecule type" value="Genomic_DNA"/>
</dbReference>
<evidence type="ECO:0000256" key="8">
    <source>
        <dbReference type="ARBA" id="ARBA00023128"/>
    </source>
</evidence>
<dbReference type="PANTHER" id="PTHR34944">
    <property type="entry name" value="MITOCHONDRIAL IMPORT RECEPTOR SUBUNIT TOM7"/>
    <property type="match status" value="1"/>
</dbReference>
<evidence type="ECO:0000256" key="9">
    <source>
        <dbReference type="ARBA" id="ARBA00023136"/>
    </source>
</evidence>
<keyword evidence="4" id="KW-0812">Transmembrane</keyword>
<comment type="subcellular location">
    <subcellularLocation>
        <location evidence="1">Mitochondrion outer membrane</location>
        <topology evidence="1">Single-pass membrane protein</topology>
    </subcellularLocation>
</comment>
<gene>
    <name evidence="10" type="ORF">DVH24_023782</name>
</gene>
<keyword evidence="7" id="KW-1133">Transmembrane helix</keyword>
<evidence type="ECO:0000256" key="7">
    <source>
        <dbReference type="ARBA" id="ARBA00022989"/>
    </source>
</evidence>
<evidence type="ECO:0000256" key="1">
    <source>
        <dbReference type="ARBA" id="ARBA00004572"/>
    </source>
</evidence>
<organism evidence="10 11">
    <name type="scientific">Malus domestica</name>
    <name type="common">Apple</name>
    <name type="synonym">Pyrus malus</name>
    <dbReference type="NCBI Taxonomy" id="3750"/>
    <lineage>
        <taxon>Eukaryota</taxon>
        <taxon>Viridiplantae</taxon>
        <taxon>Streptophyta</taxon>
        <taxon>Embryophyta</taxon>
        <taxon>Tracheophyta</taxon>
        <taxon>Spermatophyta</taxon>
        <taxon>Magnoliopsida</taxon>
        <taxon>eudicotyledons</taxon>
        <taxon>Gunneridae</taxon>
        <taxon>Pentapetalae</taxon>
        <taxon>rosids</taxon>
        <taxon>fabids</taxon>
        <taxon>Rosales</taxon>
        <taxon>Rosaceae</taxon>
        <taxon>Amygdaloideae</taxon>
        <taxon>Maleae</taxon>
        <taxon>Malus</taxon>
    </lineage>
</organism>
<accession>A0A498I0Z2</accession>
<evidence type="ECO:0000313" key="11">
    <source>
        <dbReference type="Proteomes" id="UP000290289"/>
    </source>
</evidence>
<evidence type="ECO:0008006" key="12">
    <source>
        <dbReference type="Google" id="ProtNLM"/>
    </source>
</evidence>
<dbReference type="GO" id="GO:0030150">
    <property type="term" value="P:protein import into mitochondrial matrix"/>
    <property type="evidence" value="ECO:0007669"/>
    <property type="project" value="InterPro"/>
</dbReference>
<evidence type="ECO:0000256" key="2">
    <source>
        <dbReference type="ARBA" id="ARBA00010917"/>
    </source>
</evidence>
<dbReference type="AlphaFoldDB" id="A0A498I0Z2"/>
<reference evidence="10 11" key="1">
    <citation type="submission" date="2018-10" db="EMBL/GenBank/DDBJ databases">
        <title>A high-quality apple genome assembly.</title>
        <authorList>
            <person name="Hu J."/>
        </authorList>
    </citation>
    <scope>NUCLEOTIDE SEQUENCE [LARGE SCALE GENOMIC DNA]</scope>
    <source>
        <strain evidence="11">cv. HFTH1</strain>
        <tissue evidence="10">Young leaf</tissue>
    </source>
</reference>
<evidence type="ECO:0000313" key="10">
    <source>
        <dbReference type="EMBL" id="RXH77508.1"/>
    </source>
</evidence>
<dbReference type="Pfam" id="PF08038">
    <property type="entry name" value="Tom7"/>
    <property type="match status" value="1"/>
</dbReference>
<evidence type="ECO:0000256" key="6">
    <source>
        <dbReference type="ARBA" id="ARBA00022927"/>
    </source>
</evidence>
<keyword evidence="11" id="KW-1185">Reference proteome</keyword>
<keyword evidence="9" id="KW-0472">Membrane</keyword>
<name>A0A498I0Z2_MALDO</name>